<sequence length="242" mass="27363">MKCHEQDDPPAGSCYPCLENIVSKDSVWTSSTSSDFFYNAKLKMTWLLDLIVSASGGPRMTSPSYGCSERSFWLRTSLDHDLAPALNFSIWWGSLLWQSVVSPCILLRRSTTTTSHLDYFLRALTPNIRSHATEICMQSKVKFKSYKSSAKKLREIQTQIPPHPMCYENVNTYLHTCGHQKPGPGRTKIDCGSRYCRYSDSHPRSGCANCYKSCSQWLMQPRRVLAGTSPTVCWDCQHGQVA</sequence>
<name>A0AAW0AX52_9AGAR</name>
<reference evidence="1 2" key="1">
    <citation type="journal article" date="2024" name="J Genomics">
        <title>Draft genome sequencing and assembly of Favolaschia claudopus CIRM-BRFM 2984 isolated from oak limbs.</title>
        <authorList>
            <person name="Navarro D."/>
            <person name="Drula E."/>
            <person name="Chaduli D."/>
            <person name="Cazenave R."/>
            <person name="Ahrendt S."/>
            <person name="Wang J."/>
            <person name="Lipzen A."/>
            <person name="Daum C."/>
            <person name="Barry K."/>
            <person name="Grigoriev I.V."/>
            <person name="Favel A."/>
            <person name="Rosso M.N."/>
            <person name="Martin F."/>
        </authorList>
    </citation>
    <scope>NUCLEOTIDE SEQUENCE [LARGE SCALE GENOMIC DNA]</scope>
    <source>
        <strain evidence="1 2">CIRM-BRFM 2984</strain>
    </source>
</reference>
<organism evidence="1 2">
    <name type="scientific">Favolaschia claudopus</name>
    <dbReference type="NCBI Taxonomy" id="2862362"/>
    <lineage>
        <taxon>Eukaryota</taxon>
        <taxon>Fungi</taxon>
        <taxon>Dikarya</taxon>
        <taxon>Basidiomycota</taxon>
        <taxon>Agaricomycotina</taxon>
        <taxon>Agaricomycetes</taxon>
        <taxon>Agaricomycetidae</taxon>
        <taxon>Agaricales</taxon>
        <taxon>Marasmiineae</taxon>
        <taxon>Mycenaceae</taxon>
        <taxon>Favolaschia</taxon>
    </lineage>
</organism>
<keyword evidence="2" id="KW-1185">Reference proteome</keyword>
<evidence type="ECO:0000313" key="2">
    <source>
        <dbReference type="Proteomes" id="UP001362999"/>
    </source>
</evidence>
<accession>A0AAW0AX52</accession>
<gene>
    <name evidence="1" type="ORF">R3P38DRAFT_1315639</name>
</gene>
<protein>
    <submittedName>
        <fullName evidence="1">Uncharacterized protein</fullName>
    </submittedName>
</protein>
<proteinExistence type="predicted"/>
<dbReference type="EMBL" id="JAWWNJ010000047">
    <property type="protein sequence ID" value="KAK7017771.1"/>
    <property type="molecule type" value="Genomic_DNA"/>
</dbReference>
<dbReference type="Proteomes" id="UP001362999">
    <property type="component" value="Unassembled WGS sequence"/>
</dbReference>
<comment type="caution">
    <text evidence="1">The sequence shown here is derived from an EMBL/GenBank/DDBJ whole genome shotgun (WGS) entry which is preliminary data.</text>
</comment>
<evidence type="ECO:0000313" key="1">
    <source>
        <dbReference type="EMBL" id="KAK7017771.1"/>
    </source>
</evidence>
<dbReference type="AlphaFoldDB" id="A0AAW0AX52"/>